<dbReference type="HOGENOM" id="CLU_1741385_0_0_1"/>
<dbReference type="GeneID" id="19333956"/>
<dbReference type="VEuPathDB" id="FungiDB:MYCFIDRAFT_178515"/>
<evidence type="ECO:0000313" key="3">
    <source>
        <dbReference type="Proteomes" id="UP000016932"/>
    </source>
</evidence>
<sequence length="150" mass="17156">MSIHRRRRFISSYGYEMSPLLGTLVAIIPVCKISCSLWICLALDSGFRHFPVNTQHQRRMYLRKFCSEQRFLHSASWLRCSGCATLASGIDCSPLVQLDVLPIKVYANWLTQVASSGTLKRKAADTFERFCIHAALQYINTRLHFVLDIT</sequence>
<reference evidence="2 3" key="1">
    <citation type="journal article" date="2012" name="PLoS Pathog.">
        <title>Diverse lifestyles and strategies of plant pathogenesis encoded in the genomes of eighteen Dothideomycetes fungi.</title>
        <authorList>
            <person name="Ohm R.A."/>
            <person name="Feau N."/>
            <person name="Henrissat B."/>
            <person name="Schoch C.L."/>
            <person name="Horwitz B.A."/>
            <person name="Barry K.W."/>
            <person name="Condon B.J."/>
            <person name="Copeland A.C."/>
            <person name="Dhillon B."/>
            <person name="Glaser F."/>
            <person name="Hesse C.N."/>
            <person name="Kosti I."/>
            <person name="LaButti K."/>
            <person name="Lindquist E.A."/>
            <person name="Lucas S."/>
            <person name="Salamov A.A."/>
            <person name="Bradshaw R.E."/>
            <person name="Ciuffetti L."/>
            <person name="Hamelin R.C."/>
            <person name="Kema G.H.J."/>
            <person name="Lawrence C."/>
            <person name="Scott J.A."/>
            <person name="Spatafora J.W."/>
            <person name="Turgeon B.G."/>
            <person name="de Wit P.J.G.M."/>
            <person name="Zhong S."/>
            <person name="Goodwin S.B."/>
            <person name="Grigoriev I.V."/>
        </authorList>
    </citation>
    <scope>NUCLEOTIDE SEQUENCE [LARGE SCALE GENOMIC DNA]</scope>
    <source>
        <strain evidence="2 3">CIRAD86</strain>
    </source>
</reference>
<evidence type="ECO:0000313" key="2">
    <source>
        <dbReference type="EMBL" id="EME78368.1"/>
    </source>
</evidence>
<keyword evidence="1" id="KW-1133">Transmembrane helix</keyword>
<keyword evidence="1" id="KW-0472">Membrane</keyword>
<dbReference type="RefSeq" id="XP_007930760.1">
    <property type="nucleotide sequence ID" value="XM_007932569.1"/>
</dbReference>
<evidence type="ECO:0000256" key="1">
    <source>
        <dbReference type="SAM" id="Phobius"/>
    </source>
</evidence>
<dbReference type="KEGG" id="pfj:MYCFIDRAFT_178515"/>
<name>M3AMM0_PSEFD</name>
<accession>M3AMM0</accession>
<protein>
    <submittedName>
        <fullName evidence="2">Uncharacterized protein</fullName>
    </submittedName>
</protein>
<keyword evidence="1" id="KW-0812">Transmembrane</keyword>
<dbReference type="Proteomes" id="UP000016932">
    <property type="component" value="Unassembled WGS sequence"/>
</dbReference>
<keyword evidence="3" id="KW-1185">Reference proteome</keyword>
<feature type="transmembrane region" description="Helical" evidence="1">
    <location>
        <begin position="20"/>
        <end position="39"/>
    </location>
</feature>
<dbReference type="EMBL" id="KB446563">
    <property type="protein sequence ID" value="EME78368.1"/>
    <property type="molecule type" value="Genomic_DNA"/>
</dbReference>
<organism evidence="2 3">
    <name type="scientific">Pseudocercospora fijiensis (strain CIRAD86)</name>
    <name type="common">Black leaf streak disease fungus</name>
    <name type="synonym">Mycosphaerella fijiensis</name>
    <dbReference type="NCBI Taxonomy" id="383855"/>
    <lineage>
        <taxon>Eukaryota</taxon>
        <taxon>Fungi</taxon>
        <taxon>Dikarya</taxon>
        <taxon>Ascomycota</taxon>
        <taxon>Pezizomycotina</taxon>
        <taxon>Dothideomycetes</taxon>
        <taxon>Dothideomycetidae</taxon>
        <taxon>Mycosphaerellales</taxon>
        <taxon>Mycosphaerellaceae</taxon>
        <taxon>Pseudocercospora</taxon>
    </lineage>
</organism>
<gene>
    <name evidence="2" type="ORF">MYCFIDRAFT_178515</name>
</gene>
<proteinExistence type="predicted"/>
<dbReference type="AlphaFoldDB" id="M3AMM0"/>